<keyword evidence="4 7" id="KW-1133">Transmembrane helix</keyword>
<dbReference type="PANTHER" id="PTHR23502:SF51">
    <property type="entry name" value="QUINIDINE RESISTANCE PROTEIN 1-RELATED"/>
    <property type="match status" value="1"/>
</dbReference>
<evidence type="ECO:0000256" key="5">
    <source>
        <dbReference type="ARBA" id="ARBA00023136"/>
    </source>
</evidence>
<evidence type="ECO:0000256" key="7">
    <source>
        <dbReference type="SAM" id="Phobius"/>
    </source>
</evidence>
<dbReference type="InterPro" id="IPR036259">
    <property type="entry name" value="MFS_trans_sf"/>
</dbReference>
<dbReference type="Gene3D" id="1.20.1250.20">
    <property type="entry name" value="MFS general substrate transporter like domains"/>
    <property type="match status" value="1"/>
</dbReference>
<evidence type="ECO:0000259" key="8">
    <source>
        <dbReference type="PROSITE" id="PS50850"/>
    </source>
</evidence>
<comment type="subcellular location">
    <subcellularLocation>
        <location evidence="1">Membrane</location>
        <topology evidence="1">Multi-pass membrane protein</topology>
    </subcellularLocation>
</comment>
<comment type="caution">
    <text evidence="9">The sequence shown here is derived from an EMBL/GenBank/DDBJ whole genome shotgun (WGS) entry which is preliminary data.</text>
</comment>
<feature type="transmembrane region" description="Helical" evidence="7">
    <location>
        <begin position="398"/>
        <end position="419"/>
    </location>
</feature>
<dbReference type="GO" id="GO:0022857">
    <property type="term" value="F:transmembrane transporter activity"/>
    <property type="evidence" value="ECO:0007669"/>
    <property type="project" value="InterPro"/>
</dbReference>
<protein>
    <recommendedName>
        <fullName evidence="8">Major facilitator superfamily (MFS) profile domain-containing protein</fullName>
    </recommendedName>
</protein>
<sequence>MEGSDEMQDRATSGDQIEPAEQRHPEAIEMPVALEKAHRVQSGPVYSVFTKNQKNFIVCMVAMAGFFSPLSANIYFPALNPLAQDLHVSSSLINLSLTSYMIFQGLAPTIFGDLADMTGRRPVYVIGFTIYIGANIGLALQDKYAALLVLRCLQSSGSSGTIAIGNGVVADISSSGERGKYMGFAQFGAMAAPAIAPVLGGILSEFLGWRWLFWFLTILAAVFLIPLLIAFPETGRNVVDNGSVPPQGWNMSVLNYIKVRKHQQIADLERTASREDTEAAQARLASGRKLRWPNPLKTVHIILEKDVGMVLLFNSLIYTAFYDVTASFPSLLAKIYGFNALQVGLSFIPFGVGCSIASLLFGRLMDVHYRRVARQAGLAVDLKRGDDMRYFPIEKARIRVFVIPLYLGIACVLCWGWVLEQEAPLAAPLVLSFVIGLTLTGSFNVLSTLLVDLYPLRPATATAANNLVRCLVGAAGTAVIIQMINGMGLGWCFTFIAAVVFFTSPMLWAEMKWGPKWREERRVRVEQHLLEKEAAEQTEPE</sequence>
<feature type="transmembrane region" description="Helical" evidence="7">
    <location>
        <begin position="211"/>
        <end position="231"/>
    </location>
</feature>
<feature type="domain" description="Major facilitator superfamily (MFS) profile" evidence="8">
    <location>
        <begin position="57"/>
        <end position="512"/>
    </location>
</feature>
<dbReference type="AlphaFoldDB" id="A0AA43TV11"/>
<feature type="transmembrane region" description="Helical" evidence="7">
    <location>
        <begin position="340"/>
        <end position="361"/>
    </location>
</feature>
<keyword evidence="5 7" id="KW-0472">Membrane</keyword>
<feature type="transmembrane region" description="Helical" evidence="7">
    <location>
        <begin position="56"/>
        <end position="76"/>
    </location>
</feature>
<name>A0AA43TV11_9LECA</name>
<reference evidence="9" key="1">
    <citation type="journal article" date="2023" name="Genome Biol. Evol.">
        <title>First Whole Genome Sequence and Flow Cytometry Genome Size Data for the Lichen-Forming Fungus Ramalina farinacea (Ascomycota).</title>
        <authorList>
            <person name="Llewellyn T."/>
            <person name="Mian S."/>
            <person name="Hill R."/>
            <person name="Leitch I.J."/>
            <person name="Gaya E."/>
        </authorList>
    </citation>
    <scope>NUCLEOTIDE SEQUENCE</scope>
    <source>
        <strain evidence="9">LIQ254RAFAR</strain>
    </source>
</reference>
<dbReference type="PANTHER" id="PTHR23502">
    <property type="entry name" value="MAJOR FACILITATOR SUPERFAMILY"/>
    <property type="match status" value="1"/>
</dbReference>
<accession>A0AA43TV11</accession>
<dbReference type="FunFam" id="1.20.1720.10:FF:000009">
    <property type="entry name" value="MFS multidrug transporter"/>
    <property type="match status" value="1"/>
</dbReference>
<organism evidence="9 10">
    <name type="scientific">Ramalina farinacea</name>
    <dbReference type="NCBI Taxonomy" id="258253"/>
    <lineage>
        <taxon>Eukaryota</taxon>
        <taxon>Fungi</taxon>
        <taxon>Dikarya</taxon>
        <taxon>Ascomycota</taxon>
        <taxon>Pezizomycotina</taxon>
        <taxon>Lecanoromycetes</taxon>
        <taxon>OSLEUM clade</taxon>
        <taxon>Lecanoromycetidae</taxon>
        <taxon>Lecanorales</taxon>
        <taxon>Lecanorineae</taxon>
        <taxon>Ramalinaceae</taxon>
        <taxon>Ramalina</taxon>
    </lineage>
</organism>
<dbReference type="InterPro" id="IPR011701">
    <property type="entry name" value="MFS"/>
</dbReference>
<dbReference type="Pfam" id="PF07690">
    <property type="entry name" value="MFS_1"/>
    <property type="match status" value="1"/>
</dbReference>
<feature type="transmembrane region" description="Helical" evidence="7">
    <location>
        <begin position="181"/>
        <end position="199"/>
    </location>
</feature>
<dbReference type="InterPro" id="IPR020846">
    <property type="entry name" value="MFS_dom"/>
</dbReference>
<dbReference type="Proteomes" id="UP001161017">
    <property type="component" value="Unassembled WGS sequence"/>
</dbReference>
<proteinExistence type="predicted"/>
<feature type="transmembrane region" description="Helical" evidence="7">
    <location>
        <begin position="425"/>
        <end position="451"/>
    </location>
</feature>
<keyword evidence="3 7" id="KW-0812">Transmembrane</keyword>
<dbReference type="GO" id="GO:0005886">
    <property type="term" value="C:plasma membrane"/>
    <property type="evidence" value="ECO:0007669"/>
    <property type="project" value="TreeGrafter"/>
</dbReference>
<dbReference type="PROSITE" id="PS50850">
    <property type="entry name" value="MFS"/>
    <property type="match status" value="1"/>
</dbReference>
<dbReference type="CDD" id="cd17323">
    <property type="entry name" value="MFS_Tpo1_MDR_like"/>
    <property type="match status" value="1"/>
</dbReference>
<evidence type="ECO:0000256" key="2">
    <source>
        <dbReference type="ARBA" id="ARBA00022448"/>
    </source>
</evidence>
<evidence type="ECO:0000256" key="3">
    <source>
        <dbReference type="ARBA" id="ARBA00022692"/>
    </source>
</evidence>
<gene>
    <name evidence="9" type="ORF">OHK93_008125</name>
</gene>
<feature type="transmembrane region" description="Helical" evidence="7">
    <location>
        <begin position="488"/>
        <end position="508"/>
    </location>
</feature>
<evidence type="ECO:0000313" key="10">
    <source>
        <dbReference type="Proteomes" id="UP001161017"/>
    </source>
</evidence>
<feature type="region of interest" description="Disordered" evidence="6">
    <location>
        <begin position="1"/>
        <end position="23"/>
    </location>
</feature>
<evidence type="ECO:0000256" key="4">
    <source>
        <dbReference type="ARBA" id="ARBA00022989"/>
    </source>
</evidence>
<dbReference type="Gene3D" id="1.20.1720.10">
    <property type="entry name" value="Multidrug resistance protein D"/>
    <property type="match status" value="1"/>
</dbReference>
<feature type="transmembrane region" description="Helical" evidence="7">
    <location>
        <begin position="88"/>
        <end position="111"/>
    </location>
</feature>
<evidence type="ECO:0000256" key="1">
    <source>
        <dbReference type="ARBA" id="ARBA00004141"/>
    </source>
</evidence>
<evidence type="ECO:0000313" key="9">
    <source>
        <dbReference type="EMBL" id="MDI1488849.1"/>
    </source>
</evidence>
<feature type="transmembrane region" description="Helical" evidence="7">
    <location>
        <begin position="123"/>
        <end position="140"/>
    </location>
</feature>
<keyword evidence="2" id="KW-0813">Transport</keyword>
<dbReference type="EMBL" id="JAPUFD010000008">
    <property type="protein sequence ID" value="MDI1488849.1"/>
    <property type="molecule type" value="Genomic_DNA"/>
</dbReference>
<evidence type="ECO:0000256" key="6">
    <source>
        <dbReference type="SAM" id="MobiDB-lite"/>
    </source>
</evidence>
<keyword evidence="10" id="KW-1185">Reference proteome</keyword>
<dbReference type="SUPFAM" id="SSF103473">
    <property type="entry name" value="MFS general substrate transporter"/>
    <property type="match status" value="1"/>
</dbReference>